<evidence type="ECO:0000313" key="2">
    <source>
        <dbReference type="Proteomes" id="UP001596250"/>
    </source>
</evidence>
<accession>A0ABW1IUP0</accession>
<name>A0ABW1IUP0_9BACL</name>
<dbReference type="EMBL" id="JBHSQV010000184">
    <property type="protein sequence ID" value="MFC5988706.1"/>
    <property type="molecule type" value="Genomic_DNA"/>
</dbReference>
<organism evidence="1 2">
    <name type="scientific">Marinicrinis lubricantis</name>
    <dbReference type="NCBI Taxonomy" id="2086470"/>
    <lineage>
        <taxon>Bacteria</taxon>
        <taxon>Bacillati</taxon>
        <taxon>Bacillota</taxon>
        <taxon>Bacilli</taxon>
        <taxon>Bacillales</taxon>
        <taxon>Paenibacillaceae</taxon>
    </lineage>
</organism>
<protein>
    <submittedName>
        <fullName evidence="1">Uncharacterized protein</fullName>
    </submittedName>
</protein>
<reference evidence="2" key="1">
    <citation type="journal article" date="2019" name="Int. J. Syst. Evol. Microbiol.">
        <title>The Global Catalogue of Microorganisms (GCM) 10K type strain sequencing project: providing services to taxonomists for standard genome sequencing and annotation.</title>
        <authorList>
            <consortium name="The Broad Institute Genomics Platform"/>
            <consortium name="The Broad Institute Genome Sequencing Center for Infectious Disease"/>
            <person name="Wu L."/>
            <person name="Ma J."/>
        </authorList>
    </citation>
    <scope>NUCLEOTIDE SEQUENCE [LARGE SCALE GENOMIC DNA]</scope>
    <source>
        <strain evidence="2">CCM 8749</strain>
    </source>
</reference>
<evidence type="ECO:0000313" key="1">
    <source>
        <dbReference type="EMBL" id="MFC5988706.1"/>
    </source>
</evidence>
<dbReference type="Proteomes" id="UP001596250">
    <property type="component" value="Unassembled WGS sequence"/>
</dbReference>
<keyword evidence="2" id="KW-1185">Reference proteome</keyword>
<gene>
    <name evidence="1" type="ORF">ACFPXP_20070</name>
</gene>
<comment type="caution">
    <text evidence="1">The sequence shown here is derived from an EMBL/GenBank/DDBJ whole genome shotgun (WGS) entry which is preliminary data.</text>
</comment>
<proteinExistence type="predicted"/>
<sequence>MEVKQVVFQQMAECRGEICAMLDVQFDGESAAFKVGVERMLNGGYQIRSVLRNDSEYAIDWYDNDMHQAVQDVTNQFISSKKGLGMTAADQGVNQGIQQVNGRNYTSEQLLDQILSFPGIREQLDEQSFNL</sequence>
<dbReference type="RefSeq" id="WP_379896187.1">
    <property type="nucleotide sequence ID" value="NZ_CBCSCT010000006.1"/>
</dbReference>